<evidence type="ECO:0000256" key="4">
    <source>
        <dbReference type="ARBA" id="ARBA00022989"/>
    </source>
</evidence>
<name>A0ABR3P6R7_9PEZI</name>
<feature type="transmembrane region" description="Helical" evidence="7">
    <location>
        <begin position="109"/>
        <end position="130"/>
    </location>
</feature>
<evidence type="ECO:0000256" key="1">
    <source>
        <dbReference type="ARBA" id="ARBA00004141"/>
    </source>
</evidence>
<gene>
    <name evidence="8" type="ORF">AAFC00_006501</name>
</gene>
<feature type="transmembrane region" description="Helical" evidence="7">
    <location>
        <begin position="524"/>
        <end position="546"/>
    </location>
</feature>
<feature type="transmembrane region" description="Helical" evidence="7">
    <location>
        <begin position="142"/>
        <end position="164"/>
    </location>
</feature>
<keyword evidence="9" id="KW-1185">Reference proteome</keyword>
<accession>A0ABR3P6R7</accession>
<keyword evidence="3 7" id="KW-0812">Transmembrane</keyword>
<dbReference type="Pfam" id="PF00854">
    <property type="entry name" value="PTR2"/>
    <property type="match status" value="1"/>
</dbReference>
<dbReference type="Gene3D" id="1.20.1250.20">
    <property type="entry name" value="MFS general substrate transporter like domains"/>
    <property type="match status" value="1"/>
</dbReference>
<feature type="compositionally biased region" description="Basic and acidic residues" evidence="6">
    <location>
        <begin position="23"/>
        <end position="45"/>
    </location>
</feature>
<feature type="transmembrane region" description="Helical" evidence="7">
    <location>
        <begin position="499"/>
        <end position="518"/>
    </location>
</feature>
<dbReference type="EMBL" id="JBFMKM010000014">
    <property type="protein sequence ID" value="KAL1297995.1"/>
    <property type="molecule type" value="Genomic_DNA"/>
</dbReference>
<evidence type="ECO:0000256" key="3">
    <source>
        <dbReference type="ARBA" id="ARBA00022692"/>
    </source>
</evidence>
<feature type="transmembrane region" description="Helical" evidence="7">
    <location>
        <begin position="251"/>
        <end position="272"/>
    </location>
</feature>
<dbReference type="PANTHER" id="PTHR11654">
    <property type="entry name" value="OLIGOPEPTIDE TRANSPORTER-RELATED"/>
    <property type="match status" value="1"/>
</dbReference>
<evidence type="ECO:0000313" key="8">
    <source>
        <dbReference type="EMBL" id="KAL1297995.1"/>
    </source>
</evidence>
<dbReference type="InterPro" id="IPR000109">
    <property type="entry name" value="POT_fam"/>
</dbReference>
<dbReference type="InterPro" id="IPR036259">
    <property type="entry name" value="MFS_trans_sf"/>
</dbReference>
<dbReference type="GeneID" id="95980200"/>
<keyword evidence="4 7" id="KW-1133">Transmembrane helix</keyword>
<protein>
    <recommendedName>
        <fullName evidence="10">Oligopeptide transporter</fullName>
    </recommendedName>
</protein>
<dbReference type="Proteomes" id="UP001562354">
    <property type="component" value="Unassembled WGS sequence"/>
</dbReference>
<comment type="caution">
    <text evidence="8">The sequence shown here is derived from an EMBL/GenBank/DDBJ whole genome shotgun (WGS) entry which is preliminary data.</text>
</comment>
<keyword evidence="5 7" id="KW-0472">Membrane</keyword>
<evidence type="ECO:0000256" key="6">
    <source>
        <dbReference type="SAM" id="MobiDB-lite"/>
    </source>
</evidence>
<comment type="subcellular location">
    <subcellularLocation>
        <location evidence="1">Membrane</location>
        <topology evidence="1">Multi-pass membrane protein</topology>
    </subcellularLocation>
</comment>
<sequence>MKTVVIAENRDDSTIEEEAENLQESKIEKQTKVSPKREHEYHKDCDDQDESGLRRVPGRIPAAVWLVSLASMCERFAYYAFLGPLQNYVQNRRGDPVRPGALGLGESKASMLVTIFLLISYVTPTLAAVVSDNYLGKFRTISISLVLYIVGIVVLLITSIPSLLARGSGIPGFVISILIVSMGTSGVKAALPPFLAEQCGAGKNEIKTTKKGERYVVDSDATREYAFNIYYWCVNIGAQSRIPATFIEKSVGFWLTFLMSAVSLVLSLLVFVGGKSMYLKEERQPSMLPKARQAFTIAARHGFKMDAAIPANTLERDHKTVPWNNGFIEELKIGLVACRAFIPFSIFILCQNQMSTNTVSQAGEMRTHGVPNDLLPNVNSITVIILMPIITHVLYPLLRRWNIAFPPITRIAVGFAFESLGMGYAAGIQGWIYSSGPCYTHPLACPASKNGTIANNVHIATQIPVYVLEGLSESFAFPASYEYAYTKAPKSMKSVLQSVLSLSFAAAAIIGLALSPTYHDPYLLAMYASLAGVMLLTTLIFIAVFWKYNKLEAGIRH</sequence>
<evidence type="ECO:0000256" key="7">
    <source>
        <dbReference type="SAM" id="Phobius"/>
    </source>
</evidence>
<reference evidence="8 9" key="1">
    <citation type="submission" date="2024-07" db="EMBL/GenBank/DDBJ databases">
        <title>Draft sequence of the Neodothiora populina.</title>
        <authorList>
            <person name="Drown D.D."/>
            <person name="Schuette U.S."/>
            <person name="Buechlein A.B."/>
            <person name="Rusch D.R."/>
            <person name="Winton L.W."/>
            <person name="Adams G.A."/>
        </authorList>
    </citation>
    <scope>NUCLEOTIDE SEQUENCE [LARGE SCALE GENOMIC DNA]</scope>
    <source>
        <strain evidence="8 9">CPC 39397</strain>
    </source>
</reference>
<feature type="transmembrane region" description="Helical" evidence="7">
    <location>
        <begin position="62"/>
        <end position="81"/>
    </location>
</feature>
<proteinExistence type="inferred from homology"/>
<feature type="transmembrane region" description="Helical" evidence="7">
    <location>
        <begin position="378"/>
        <end position="398"/>
    </location>
</feature>
<dbReference type="SUPFAM" id="SSF103473">
    <property type="entry name" value="MFS general substrate transporter"/>
    <property type="match status" value="1"/>
</dbReference>
<evidence type="ECO:0000256" key="2">
    <source>
        <dbReference type="ARBA" id="ARBA00005982"/>
    </source>
</evidence>
<dbReference type="RefSeq" id="XP_069197677.1">
    <property type="nucleotide sequence ID" value="XM_069346465.1"/>
</dbReference>
<evidence type="ECO:0000256" key="5">
    <source>
        <dbReference type="ARBA" id="ARBA00023136"/>
    </source>
</evidence>
<comment type="similarity">
    <text evidence="2">Belongs to the major facilitator superfamily. Proton-dependent oligopeptide transporter (POT/PTR) (TC 2.A.17) family.</text>
</comment>
<evidence type="ECO:0008006" key="10">
    <source>
        <dbReference type="Google" id="ProtNLM"/>
    </source>
</evidence>
<feature type="region of interest" description="Disordered" evidence="6">
    <location>
        <begin position="1"/>
        <end position="52"/>
    </location>
</feature>
<organism evidence="8 9">
    <name type="scientific">Neodothiora populina</name>
    <dbReference type="NCBI Taxonomy" id="2781224"/>
    <lineage>
        <taxon>Eukaryota</taxon>
        <taxon>Fungi</taxon>
        <taxon>Dikarya</taxon>
        <taxon>Ascomycota</taxon>
        <taxon>Pezizomycotina</taxon>
        <taxon>Dothideomycetes</taxon>
        <taxon>Dothideomycetidae</taxon>
        <taxon>Dothideales</taxon>
        <taxon>Dothioraceae</taxon>
        <taxon>Neodothiora</taxon>
    </lineage>
</organism>
<evidence type="ECO:0000313" key="9">
    <source>
        <dbReference type="Proteomes" id="UP001562354"/>
    </source>
</evidence>